<protein>
    <submittedName>
        <fullName evidence="2">Pimeloyl-ACP methyl ester carboxylesterase</fullName>
    </submittedName>
</protein>
<dbReference type="EMBL" id="JACCFJ010000001">
    <property type="protein sequence ID" value="NYI83063.1"/>
    <property type="molecule type" value="Genomic_DNA"/>
</dbReference>
<organism evidence="2 3">
    <name type="scientific">Saccharopolyspora hordei</name>
    <dbReference type="NCBI Taxonomy" id="1838"/>
    <lineage>
        <taxon>Bacteria</taxon>
        <taxon>Bacillati</taxon>
        <taxon>Actinomycetota</taxon>
        <taxon>Actinomycetes</taxon>
        <taxon>Pseudonocardiales</taxon>
        <taxon>Pseudonocardiaceae</taxon>
        <taxon>Saccharopolyspora</taxon>
    </lineage>
</organism>
<evidence type="ECO:0000313" key="2">
    <source>
        <dbReference type="EMBL" id="NYI83063.1"/>
    </source>
</evidence>
<dbReference type="Pfam" id="PF12697">
    <property type="entry name" value="Abhydrolase_6"/>
    <property type="match status" value="1"/>
</dbReference>
<proteinExistence type="predicted"/>
<accession>A0A853ALD5</accession>
<dbReference type="SUPFAM" id="SSF53474">
    <property type="entry name" value="alpha/beta-Hydrolases"/>
    <property type="match status" value="1"/>
</dbReference>
<dbReference type="RefSeq" id="WP_179719277.1">
    <property type="nucleotide sequence ID" value="NZ_BAABFH010000001.1"/>
</dbReference>
<reference evidence="2 3" key="1">
    <citation type="submission" date="2020-07" db="EMBL/GenBank/DDBJ databases">
        <title>Sequencing the genomes of 1000 actinobacteria strains.</title>
        <authorList>
            <person name="Klenk H.-P."/>
        </authorList>
    </citation>
    <scope>NUCLEOTIDE SEQUENCE [LARGE SCALE GENOMIC DNA]</scope>
    <source>
        <strain evidence="2 3">DSM 44065</strain>
    </source>
</reference>
<gene>
    <name evidence="2" type="ORF">HNR68_001693</name>
</gene>
<evidence type="ECO:0000313" key="3">
    <source>
        <dbReference type="Proteomes" id="UP000587002"/>
    </source>
</evidence>
<dbReference type="Proteomes" id="UP000587002">
    <property type="component" value="Unassembled WGS sequence"/>
</dbReference>
<comment type="caution">
    <text evidence="2">The sequence shown here is derived from an EMBL/GenBank/DDBJ whole genome shotgun (WGS) entry which is preliminary data.</text>
</comment>
<name>A0A853ALD5_9PSEU</name>
<sequence length="263" mass="28017">MTTLHTTERGTGDRAVFVHGSGCWAAHETFGFAAQLALADDFHVVLPDRRGYGGSPDVERSDYAQDAADVAELLDGGAHLVGHSSGGVVAMLAAAREPGSVRSLTLIEPACFQVAADAPLVAAALERNRAAIGSVPPELSDEDLVRLNFESVGFAAPEPTPELVRATRTALDEHPAWEAEIPVERLAEAGFPKLVITGTWEDAPQAYREHGGEPILECARVTAERIGADLLRVDGASHWPHSQRPETVNAALRELWKAGVLRG</sequence>
<dbReference type="GO" id="GO:0003824">
    <property type="term" value="F:catalytic activity"/>
    <property type="evidence" value="ECO:0007669"/>
    <property type="project" value="UniProtKB-ARBA"/>
</dbReference>
<dbReference type="InterPro" id="IPR000073">
    <property type="entry name" value="AB_hydrolase_1"/>
</dbReference>
<dbReference type="Gene3D" id="3.40.50.1820">
    <property type="entry name" value="alpha/beta hydrolase"/>
    <property type="match status" value="1"/>
</dbReference>
<dbReference type="AlphaFoldDB" id="A0A853ALD5"/>
<dbReference type="PANTHER" id="PTHR43689">
    <property type="entry name" value="HYDROLASE"/>
    <property type="match status" value="1"/>
</dbReference>
<dbReference type="InterPro" id="IPR029058">
    <property type="entry name" value="AB_hydrolase_fold"/>
</dbReference>
<keyword evidence="3" id="KW-1185">Reference proteome</keyword>
<dbReference type="PANTHER" id="PTHR43689:SF8">
    <property type="entry name" value="ALPHA_BETA-HYDROLASES SUPERFAMILY PROTEIN"/>
    <property type="match status" value="1"/>
</dbReference>
<evidence type="ECO:0000259" key="1">
    <source>
        <dbReference type="Pfam" id="PF12697"/>
    </source>
</evidence>
<feature type="domain" description="AB hydrolase-1" evidence="1">
    <location>
        <begin position="16"/>
        <end position="251"/>
    </location>
</feature>